<organism evidence="1 2">
    <name type="scientific">Carya illinoinensis</name>
    <name type="common">Pecan</name>
    <dbReference type="NCBI Taxonomy" id="32201"/>
    <lineage>
        <taxon>Eukaryota</taxon>
        <taxon>Viridiplantae</taxon>
        <taxon>Streptophyta</taxon>
        <taxon>Embryophyta</taxon>
        <taxon>Tracheophyta</taxon>
        <taxon>Spermatophyta</taxon>
        <taxon>Magnoliopsida</taxon>
        <taxon>eudicotyledons</taxon>
        <taxon>Gunneridae</taxon>
        <taxon>Pentapetalae</taxon>
        <taxon>rosids</taxon>
        <taxon>fabids</taxon>
        <taxon>Fagales</taxon>
        <taxon>Juglandaceae</taxon>
        <taxon>Carya</taxon>
    </lineage>
</organism>
<dbReference type="Proteomes" id="UP000811246">
    <property type="component" value="Chromosome 14"/>
</dbReference>
<comment type="caution">
    <text evidence="1">The sequence shown here is derived from an EMBL/GenBank/DDBJ whole genome shotgun (WGS) entry which is preliminary data.</text>
</comment>
<evidence type="ECO:0000313" key="2">
    <source>
        <dbReference type="Proteomes" id="UP000811246"/>
    </source>
</evidence>
<protein>
    <submittedName>
        <fullName evidence="1">Uncharacterized protein</fullName>
    </submittedName>
</protein>
<name>A0A922AHK0_CARIL</name>
<dbReference type="AlphaFoldDB" id="A0A922AHK0"/>
<reference evidence="1" key="1">
    <citation type="submission" date="2021-01" db="EMBL/GenBank/DDBJ databases">
        <authorList>
            <person name="Lovell J.T."/>
            <person name="Bentley N."/>
            <person name="Bhattarai G."/>
            <person name="Jenkins J.W."/>
            <person name="Sreedasyam A."/>
            <person name="Alarcon Y."/>
            <person name="Bock C."/>
            <person name="Boston L."/>
            <person name="Carlson J."/>
            <person name="Cervantes K."/>
            <person name="Clermont K."/>
            <person name="Krom N."/>
            <person name="Kubenka K."/>
            <person name="Mamidi S."/>
            <person name="Mattison C."/>
            <person name="Monteros M."/>
            <person name="Pisani C."/>
            <person name="Plott C."/>
            <person name="Rajasekar S."/>
            <person name="Rhein H.S."/>
            <person name="Rohla C."/>
            <person name="Song M."/>
            <person name="Hilaire R.S."/>
            <person name="Shu S."/>
            <person name="Wells L."/>
            <person name="Wang X."/>
            <person name="Webber J."/>
            <person name="Heerema R.J."/>
            <person name="Klein P."/>
            <person name="Conner P."/>
            <person name="Grauke L."/>
            <person name="Grimwood J."/>
            <person name="Schmutz J."/>
            <person name="Randall J.J."/>
        </authorList>
    </citation>
    <scope>NUCLEOTIDE SEQUENCE</scope>
    <source>
        <tissue evidence="1">Leaf</tissue>
    </source>
</reference>
<accession>A0A922AHK0</accession>
<evidence type="ECO:0000313" key="1">
    <source>
        <dbReference type="EMBL" id="KAG6677730.1"/>
    </source>
</evidence>
<proteinExistence type="predicted"/>
<gene>
    <name evidence="1" type="ORF">I3842_14G040600</name>
</gene>
<dbReference type="EMBL" id="CM031838">
    <property type="protein sequence ID" value="KAG6677730.1"/>
    <property type="molecule type" value="Genomic_DNA"/>
</dbReference>
<sequence length="82" mass="10041">MVTLLYHGTNRNFAPHVCSIYMRKYAQLPMVVAAKDWFVRDCSRDRFNLERERERERERESMDKFSELSFVIDLYYKHTKES</sequence>